<dbReference type="PROSITE" id="PS51930">
    <property type="entry name" value="BMC_2"/>
    <property type="match status" value="1"/>
</dbReference>
<evidence type="ECO:0000256" key="4">
    <source>
        <dbReference type="SAM" id="MobiDB-lite"/>
    </source>
</evidence>
<feature type="region of interest" description="Disordered" evidence="4">
    <location>
        <begin position="96"/>
        <end position="197"/>
    </location>
</feature>
<comment type="similarity">
    <text evidence="3">Belongs to the bacterial microcompartments protein family.</text>
</comment>
<dbReference type="EMBL" id="PKUQ01000022">
    <property type="protein sequence ID" value="PLW76840.1"/>
    <property type="molecule type" value="Genomic_DNA"/>
</dbReference>
<name>A0A2N5XQX1_9HYPH</name>
<comment type="caution">
    <text evidence="6">The sequence shown here is derived from an EMBL/GenBank/DDBJ whole genome shotgun (WGS) entry which is preliminary data.</text>
</comment>
<evidence type="ECO:0000259" key="5">
    <source>
        <dbReference type="PROSITE" id="PS51930"/>
    </source>
</evidence>
<dbReference type="InterPro" id="IPR050575">
    <property type="entry name" value="BMC_shell"/>
</dbReference>
<dbReference type="RefSeq" id="WP_101534128.1">
    <property type="nucleotide sequence ID" value="NZ_PKUQ01000022.1"/>
</dbReference>
<dbReference type="OrthoDB" id="9812608at2"/>
<dbReference type="CDD" id="cd07045">
    <property type="entry name" value="BMC_CcmK_like"/>
    <property type="match status" value="1"/>
</dbReference>
<feature type="compositionally biased region" description="Basic and acidic residues" evidence="4">
    <location>
        <begin position="142"/>
        <end position="155"/>
    </location>
</feature>
<dbReference type="AlphaFoldDB" id="A0A2N5XQX1"/>
<sequence length="197" mass="20289">MVQKSLGLIEATGLLTAIEAADSAVKSANVELVGYEFAKGGGMTVIKLYGEIGAINAAVSAARVSAAKVGQIVSTSIIARPADGVEAMVINADTVGVNLPKPPHDTPPDATPSGDGGGKDTKPDDQSDQPPEPSPQEAGSGDTEKLVAVELKPEQVEADNVVSVQQLKTEEQSSAEAQPVDPSKTVHKSARSRRRRG</sequence>
<feature type="compositionally biased region" description="Polar residues" evidence="4">
    <location>
        <begin position="162"/>
        <end position="176"/>
    </location>
</feature>
<evidence type="ECO:0000256" key="2">
    <source>
        <dbReference type="ARBA" id="ARBA00024446"/>
    </source>
</evidence>
<dbReference type="PANTHER" id="PTHR33941:SF11">
    <property type="entry name" value="BACTERIAL MICROCOMPARTMENT SHELL PROTEIN PDUJ"/>
    <property type="match status" value="1"/>
</dbReference>
<evidence type="ECO:0000313" key="6">
    <source>
        <dbReference type="EMBL" id="PLW76840.1"/>
    </source>
</evidence>
<dbReference type="PANTHER" id="PTHR33941">
    <property type="entry name" value="PROPANEDIOL UTILIZATION PROTEIN PDUA"/>
    <property type="match status" value="1"/>
</dbReference>
<gene>
    <name evidence="6" type="ORF">C0081_12335</name>
</gene>
<comment type="subcellular location">
    <subcellularLocation>
        <location evidence="1">Bacterial microcompartment</location>
    </subcellularLocation>
</comment>
<dbReference type="InterPro" id="IPR037233">
    <property type="entry name" value="CcmK-like_sf"/>
</dbReference>
<reference evidence="6 7" key="1">
    <citation type="submission" date="2018-01" db="EMBL/GenBank/DDBJ databases">
        <title>The draft genome sequence of Cohaesibacter sp. H1304.</title>
        <authorList>
            <person name="Wang N.-N."/>
            <person name="Du Z.-J."/>
        </authorList>
    </citation>
    <scope>NUCLEOTIDE SEQUENCE [LARGE SCALE GENOMIC DNA]</scope>
    <source>
        <strain evidence="6 7">H1304</strain>
    </source>
</reference>
<evidence type="ECO:0000313" key="7">
    <source>
        <dbReference type="Proteomes" id="UP000234881"/>
    </source>
</evidence>
<keyword evidence="2" id="KW-1283">Bacterial microcompartment</keyword>
<proteinExistence type="inferred from homology"/>
<evidence type="ECO:0000256" key="3">
    <source>
        <dbReference type="PROSITE-ProRule" id="PRU01278"/>
    </source>
</evidence>
<dbReference type="Pfam" id="PF00936">
    <property type="entry name" value="BMC"/>
    <property type="match status" value="1"/>
</dbReference>
<feature type="compositionally biased region" description="Basic residues" evidence="4">
    <location>
        <begin position="185"/>
        <end position="197"/>
    </location>
</feature>
<organism evidence="6 7">
    <name type="scientific">Cohaesibacter celericrescens</name>
    <dbReference type="NCBI Taxonomy" id="2067669"/>
    <lineage>
        <taxon>Bacteria</taxon>
        <taxon>Pseudomonadati</taxon>
        <taxon>Pseudomonadota</taxon>
        <taxon>Alphaproteobacteria</taxon>
        <taxon>Hyphomicrobiales</taxon>
        <taxon>Cohaesibacteraceae</taxon>
    </lineage>
</organism>
<dbReference type="SMART" id="SM00877">
    <property type="entry name" value="BMC"/>
    <property type="match status" value="1"/>
</dbReference>
<dbReference type="Gene3D" id="3.30.70.1710">
    <property type="match status" value="1"/>
</dbReference>
<dbReference type="InterPro" id="IPR000249">
    <property type="entry name" value="BMC_dom"/>
</dbReference>
<accession>A0A2N5XQX1</accession>
<dbReference type="GO" id="GO:0031469">
    <property type="term" value="C:bacterial microcompartment"/>
    <property type="evidence" value="ECO:0007669"/>
    <property type="project" value="UniProtKB-SubCell"/>
</dbReference>
<evidence type="ECO:0000256" key="1">
    <source>
        <dbReference type="ARBA" id="ARBA00024322"/>
    </source>
</evidence>
<feature type="domain" description="BMC" evidence="5">
    <location>
        <begin position="5"/>
        <end position="90"/>
    </location>
</feature>
<dbReference type="SUPFAM" id="SSF143414">
    <property type="entry name" value="CcmK-like"/>
    <property type="match status" value="1"/>
</dbReference>
<keyword evidence="7" id="KW-1185">Reference proteome</keyword>
<protein>
    <recommendedName>
        <fullName evidence="5">BMC domain-containing protein</fullName>
    </recommendedName>
</protein>
<dbReference type="Proteomes" id="UP000234881">
    <property type="component" value="Unassembled WGS sequence"/>
</dbReference>
<dbReference type="InterPro" id="IPR044872">
    <property type="entry name" value="CcmK/CsoS1_BMC"/>
</dbReference>